<accession>A0A2T7DXV6</accession>
<dbReference type="Proteomes" id="UP000244336">
    <property type="component" value="Chromosome 4"/>
</dbReference>
<dbReference type="Gramene" id="PUZ60402">
    <property type="protein sequence ID" value="PUZ60402"/>
    <property type="gene ID" value="GQ55_4G122400"/>
</dbReference>
<gene>
    <name evidence="1" type="ORF">GQ55_4G122400</name>
</gene>
<dbReference type="EMBL" id="CM009752">
    <property type="protein sequence ID" value="PUZ60402.1"/>
    <property type="molecule type" value="Genomic_DNA"/>
</dbReference>
<proteinExistence type="predicted"/>
<keyword evidence="2" id="KW-1185">Reference proteome</keyword>
<evidence type="ECO:0000313" key="2">
    <source>
        <dbReference type="Proteomes" id="UP000244336"/>
    </source>
</evidence>
<reference evidence="1 2" key="1">
    <citation type="submission" date="2018-04" db="EMBL/GenBank/DDBJ databases">
        <title>WGS assembly of Panicum hallii var. hallii HAL2.</title>
        <authorList>
            <person name="Lovell J."/>
            <person name="Jenkins J."/>
            <person name="Lowry D."/>
            <person name="Mamidi S."/>
            <person name="Sreedasyam A."/>
            <person name="Weng X."/>
            <person name="Barry K."/>
            <person name="Bonette J."/>
            <person name="Campitelli B."/>
            <person name="Daum C."/>
            <person name="Gordon S."/>
            <person name="Gould B."/>
            <person name="Lipzen A."/>
            <person name="MacQueen A."/>
            <person name="Palacio-Mejia J."/>
            <person name="Plott C."/>
            <person name="Shakirov E."/>
            <person name="Shu S."/>
            <person name="Yoshinaga Y."/>
            <person name="Zane M."/>
            <person name="Rokhsar D."/>
            <person name="Grimwood J."/>
            <person name="Schmutz J."/>
            <person name="Juenger T."/>
        </authorList>
    </citation>
    <scope>NUCLEOTIDE SEQUENCE [LARGE SCALE GENOMIC DNA]</scope>
    <source>
        <strain evidence="2">cv. HAL2</strain>
    </source>
</reference>
<dbReference type="AlphaFoldDB" id="A0A2T7DXV6"/>
<organism evidence="1 2">
    <name type="scientific">Panicum hallii var. hallii</name>
    <dbReference type="NCBI Taxonomy" id="1504633"/>
    <lineage>
        <taxon>Eukaryota</taxon>
        <taxon>Viridiplantae</taxon>
        <taxon>Streptophyta</taxon>
        <taxon>Embryophyta</taxon>
        <taxon>Tracheophyta</taxon>
        <taxon>Spermatophyta</taxon>
        <taxon>Magnoliopsida</taxon>
        <taxon>Liliopsida</taxon>
        <taxon>Poales</taxon>
        <taxon>Poaceae</taxon>
        <taxon>PACMAD clade</taxon>
        <taxon>Panicoideae</taxon>
        <taxon>Panicodae</taxon>
        <taxon>Paniceae</taxon>
        <taxon>Panicinae</taxon>
        <taxon>Panicum</taxon>
        <taxon>Panicum sect. Panicum</taxon>
    </lineage>
</organism>
<name>A0A2T7DXV6_9POAL</name>
<protein>
    <submittedName>
        <fullName evidence="1">Uncharacterized protein</fullName>
    </submittedName>
</protein>
<evidence type="ECO:0000313" key="1">
    <source>
        <dbReference type="EMBL" id="PUZ60402.1"/>
    </source>
</evidence>
<sequence length="53" mass="6284">MKSVLLKTRRKGTLRATWFCSTCLGGKVPREWRFVRMAVLFGRTSSSMCWRWN</sequence>